<dbReference type="Pfam" id="PF09994">
    <property type="entry name" value="T6SS_Tle1-like_cat"/>
    <property type="match status" value="1"/>
</dbReference>
<comment type="caution">
    <text evidence="2">The sequence shown here is derived from an EMBL/GenBank/DDBJ whole genome shotgun (WGS) entry which is preliminary data.</text>
</comment>
<reference evidence="3" key="1">
    <citation type="journal article" date="2019" name="Int. J. Syst. Evol. Microbiol.">
        <title>The Global Catalogue of Microorganisms (GCM) 10K type strain sequencing project: providing services to taxonomists for standard genome sequencing and annotation.</title>
        <authorList>
            <consortium name="The Broad Institute Genomics Platform"/>
            <consortium name="The Broad Institute Genome Sequencing Center for Infectious Disease"/>
            <person name="Wu L."/>
            <person name="Ma J."/>
        </authorList>
    </citation>
    <scope>NUCLEOTIDE SEQUENCE [LARGE SCALE GENOMIC DNA]</scope>
    <source>
        <strain evidence="3">KCTC 52366</strain>
    </source>
</reference>
<proteinExistence type="predicted"/>
<gene>
    <name evidence="2" type="ORF">ACFOGP_11175</name>
</gene>
<evidence type="ECO:0000259" key="1">
    <source>
        <dbReference type="Pfam" id="PF09994"/>
    </source>
</evidence>
<dbReference type="EMBL" id="JBHRTB010000010">
    <property type="protein sequence ID" value="MFC3143276.1"/>
    <property type="molecule type" value="Genomic_DNA"/>
</dbReference>
<keyword evidence="3" id="KW-1185">Reference proteome</keyword>
<feature type="domain" description="T6SS Phospholipase effector Tle1-like catalytic" evidence="1">
    <location>
        <begin position="31"/>
        <end position="285"/>
    </location>
</feature>
<accession>A0ABV7GUU2</accession>
<protein>
    <submittedName>
        <fullName evidence="2">DUF2235 domain-containing protein</fullName>
    </submittedName>
</protein>
<sequence length="347" mass="39384">MRWRDRLLGWLRLRPRAETTPAPVRGAVDHVIILDGTLSSLDAGRETNAGLLYKLLQEVARSSNGTGRRLSVRYESGIQWTGWRSSRDVIEGRGINRQIRRVYGFLSSRYHPGDRIWLFGYSRGGYAVRSLAGLIDRVGLLLPEHATERNIRLAYRYYERNGDSPGASIFRERRCHPLVEVEMVGVWDTVKALGLRLPIVWQWTERPHLFHNHELGPHIRHGFQALALHETREAFSPVLWKTRPGHSGTVEQMWFRGSHGDIGGQLSGFEAARPLANIPLVWMLEKSETLGLPLPDDWRDRFPCDPLAPSVGTFRGWGKVFLLRKRRVVGADASEAVHPSARDGQSA</sequence>
<evidence type="ECO:0000313" key="3">
    <source>
        <dbReference type="Proteomes" id="UP001595632"/>
    </source>
</evidence>
<organism evidence="2 3">
    <name type="scientific">Psychromarinibacter halotolerans</name>
    <dbReference type="NCBI Taxonomy" id="1775175"/>
    <lineage>
        <taxon>Bacteria</taxon>
        <taxon>Pseudomonadati</taxon>
        <taxon>Pseudomonadota</taxon>
        <taxon>Alphaproteobacteria</taxon>
        <taxon>Rhodobacterales</taxon>
        <taxon>Paracoccaceae</taxon>
        <taxon>Psychromarinibacter</taxon>
    </lineage>
</organism>
<evidence type="ECO:0000313" key="2">
    <source>
        <dbReference type="EMBL" id="MFC3143276.1"/>
    </source>
</evidence>
<dbReference type="PANTHER" id="PTHR33840">
    <property type="match status" value="1"/>
</dbReference>
<dbReference type="RefSeq" id="WP_275633247.1">
    <property type="nucleotide sequence ID" value="NZ_JARGYD010000004.1"/>
</dbReference>
<dbReference type="Proteomes" id="UP001595632">
    <property type="component" value="Unassembled WGS sequence"/>
</dbReference>
<dbReference type="PANTHER" id="PTHR33840:SF1">
    <property type="entry name" value="TLE1 PHOSPHOLIPASE DOMAIN-CONTAINING PROTEIN"/>
    <property type="match status" value="1"/>
</dbReference>
<dbReference type="InterPro" id="IPR018712">
    <property type="entry name" value="Tle1-like_cat"/>
</dbReference>
<dbReference type="InterPro" id="IPR029058">
    <property type="entry name" value="AB_hydrolase_fold"/>
</dbReference>
<name>A0ABV7GUU2_9RHOB</name>
<dbReference type="SUPFAM" id="SSF53474">
    <property type="entry name" value="alpha/beta-Hydrolases"/>
    <property type="match status" value="1"/>
</dbReference>